<organism evidence="2 3">
    <name type="scientific">Sordaria macrospora</name>
    <dbReference type="NCBI Taxonomy" id="5147"/>
    <lineage>
        <taxon>Eukaryota</taxon>
        <taxon>Fungi</taxon>
        <taxon>Dikarya</taxon>
        <taxon>Ascomycota</taxon>
        <taxon>Pezizomycotina</taxon>
        <taxon>Sordariomycetes</taxon>
        <taxon>Sordariomycetidae</taxon>
        <taxon>Sordariales</taxon>
        <taxon>Sordariaceae</taxon>
        <taxon>Sordaria</taxon>
    </lineage>
</organism>
<comment type="caution">
    <text evidence="2">The sequence shown here is derived from an EMBL/GenBank/DDBJ whole genome shotgun (WGS) entry which is preliminary data.</text>
</comment>
<sequence>MENHIYHLPPSLLPSPTARHNFALRLANLHLAFHLIRRFNFNTPESNSLIAPWDCFLCPFPAFSHPIDLDNWPMKGINNLVVIMETLRNICGRPIFATEPGFEEPWALWYLAAAMAQTWTRDPLGLVSGVPEDMSCEELRQKTEEVYEVVRKVSVKVWVFNYIYHSNMVEQRWYDMQTARMKECYDGGDQDGAGHEEPGENGEGDAKEIRHGRDCDSAYLSMDEDLGEKGVTLDDEVDTSSDDKGRQLLRNRTAERLSVVRSVRVFQTLWNGFQSLGISRRPTAGPKMT</sequence>
<dbReference type="EMBL" id="NMPR01000133">
    <property type="protein sequence ID" value="KAA8629515.1"/>
    <property type="molecule type" value="Genomic_DNA"/>
</dbReference>
<feature type="region of interest" description="Disordered" evidence="1">
    <location>
        <begin position="185"/>
        <end position="209"/>
    </location>
</feature>
<name>A0A8S8ZM98_SORMA</name>
<protein>
    <submittedName>
        <fullName evidence="2">Uncharacterized protein</fullName>
    </submittedName>
</protein>
<proteinExistence type="predicted"/>
<dbReference type="AlphaFoldDB" id="A0A8S8ZM98"/>
<evidence type="ECO:0000256" key="1">
    <source>
        <dbReference type="SAM" id="MobiDB-lite"/>
    </source>
</evidence>
<dbReference type="VEuPathDB" id="FungiDB:SMAC_08452"/>
<gene>
    <name evidence="2" type="ORF">SMACR_08452</name>
</gene>
<evidence type="ECO:0000313" key="3">
    <source>
        <dbReference type="Proteomes" id="UP000433876"/>
    </source>
</evidence>
<accession>A0A8S8ZM98</accession>
<dbReference type="Proteomes" id="UP000433876">
    <property type="component" value="Unassembled WGS sequence"/>
</dbReference>
<evidence type="ECO:0000313" key="2">
    <source>
        <dbReference type="EMBL" id="KAA8629515.1"/>
    </source>
</evidence>
<feature type="compositionally biased region" description="Basic and acidic residues" evidence="1">
    <location>
        <begin position="192"/>
        <end position="209"/>
    </location>
</feature>
<dbReference type="OMA" id="EPWALWY"/>
<reference evidence="2 3" key="1">
    <citation type="submission" date="2017-07" db="EMBL/GenBank/DDBJ databases">
        <title>Genome sequence of the Sordaria macrospora wild type strain R19027.</title>
        <authorList>
            <person name="Nowrousian M."/>
            <person name="Teichert I."/>
            <person name="Kueck U."/>
        </authorList>
    </citation>
    <scope>NUCLEOTIDE SEQUENCE [LARGE SCALE GENOMIC DNA]</scope>
    <source>
        <strain evidence="2 3">R19027</strain>
        <tissue evidence="2">Mycelium</tissue>
    </source>
</reference>